<dbReference type="InterPro" id="IPR002885">
    <property type="entry name" value="PPR_rpt"/>
</dbReference>
<dbReference type="InterPro" id="IPR057027">
    <property type="entry name" value="TPR_mt"/>
</dbReference>
<evidence type="ECO:0000256" key="1">
    <source>
        <dbReference type="ARBA" id="ARBA00007626"/>
    </source>
</evidence>
<dbReference type="Pfam" id="PF01535">
    <property type="entry name" value="PPR"/>
    <property type="match status" value="1"/>
</dbReference>
<feature type="repeat" description="PPR" evidence="3">
    <location>
        <begin position="126"/>
        <end position="160"/>
    </location>
</feature>
<dbReference type="NCBIfam" id="TIGR00756">
    <property type="entry name" value="PPR"/>
    <property type="match status" value="5"/>
</dbReference>
<organism evidence="5 6">
    <name type="scientific">Eutrema salsugineum</name>
    <name type="common">Saltwater cress</name>
    <name type="synonym">Sisymbrium salsugineum</name>
    <dbReference type="NCBI Taxonomy" id="72664"/>
    <lineage>
        <taxon>Eukaryota</taxon>
        <taxon>Viridiplantae</taxon>
        <taxon>Streptophyta</taxon>
        <taxon>Embryophyta</taxon>
        <taxon>Tracheophyta</taxon>
        <taxon>Spermatophyta</taxon>
        <taxon>Magnoliopsida</taxon>
        <taxon>eudicotyledons</taxon>
        <taxon>Gunneridae</taxon>
        <taxon>Pentapetalae</taxon>
        <taxon>rosids</taxon>
        <taxon>malvids</taxon>
        <taxon>Brassicales</taxon>
        <taxon>Brassicaceae</taxon>
        <taxon>Eutremeae</taxon>
        <taxon>Eutrema</taxon>
    </lineage>
</organism>
<dbReference type="AlphaFoldDB" id="V4L0D5"/>
<keyword evidence="2" id="KW-0677">Repeat</keyword>
<keyword evidence="6" id="KW-1185">Reference proteome</keyword>
<accession>V4L0D5</accession>
<feature type="repeat" description="PPR" evidence="3">
    <location>
        <begin position="161"/>
        <end position="195"/>
    </location>
</feature>
<feature type="domain" description="Pentatricopeptide repeat-containing protein-mitochondrial" evidence="4">
    <location>
        <begin position="139"/>
        <end position="254"/>
    </location>
</feature>
<dbReference type="PANTHER" id="PTHR47939">
    <property type="entry name" value="MEMBRANE-ASSOCIATED SALT-INDUCIBLE PROTEIN-LIKE"/>
    <property type="match status" value="1"/>
</dbReference>
<dbReference type="PANTHER" id="PTHR47939:SF5">
    <property type="entry name" value="PENTACOTRIPEPTIDE-REPEAT REGION OF PRORP DOMAIN-CONTAINING PROTEIN"/>
    <property type="match status" value="1"/>
</dbReference>
<dbReference type="InterPro" id="IPR011990">
    <property type="entry name" value="TPR-like_helical_dom_sf"/>
</dbReference>
<comment type="similarity">
    <text evidence="1">Belongs to the PPR family. P subfamily.</text>
</comment>
<feature type="repeat" description="PPR" evidence="3">
    <location>
        <begin position="231"/>
        <end position="266"/>
    </location>
</feature>
<dbReference type="PROSITE" id="PS51375">
    <property type="entry name" value="PPR"/>
    <property type="match status" value="9"/>
</dbReference>
<dbReference type="Pfam" id="PF23276">
    <property type="entry name" value="TPR_24"/>
    <property type="match status" value="1"/>
</dbReference>
<dbReference type="OMA" id="FTMMQDQ"/>
<proteinExistence type="inferred from homology"/>
<feature type="repeat" description="PPR" evidence="3">
    <location>
        <begin position="372"/>
        <end position="406"/>
    </location>
</feature>
<feature type="repeat" description="PPR" evidence="3">
    <location>
        <begin position="337"/>
        <end position="371"/>
    </location>
</feature>
<feature type="repeat" description="PPR" evidence="3">
    <location>
        <begin position="196"/>
        <end position="230"/>
    </location>
</feature>
<dbReference type="Pfam" id="PF13041">
    <property type="entry name" value="PPR_2"/>
    <property type="match status" value="2"/>
</dbReference>
<protein>
    <recommendedName>
        <fullName evidence="4">Pentatricopeptide repeat-containing protein-mitochondrial domain-containing protein</fullName>
    </recommendedName>
</protein>
<feature type="repeat" description="PPR" evidence="3">
    <location>
        <begin position="54"/>
        <end position="88"/>
    </location>
</feature>
<evidence type="ECO:0000313" key="5">
    <source>
        <dbReference type="EMBL" id="ESQ33178.1"/>
    </source>
</evidence>
<evidence type="ECO:0000256" key="2">
    <source>
        <dbReference type="ARBA" id="ARBA00022737"/>
    </source>
</evidence>
<dbReference type="eggNOG" id="KOG4197">
    <property type="taxonomic scope" value="Eukaryota"/>
</dbReference>
<gene>
    <name evidence="5" type="ORF">EUTSA_v10004016mg</name>
</gene>
<sequence length="516" mass="59013">MMSLCTETPSHGFLISGVSIPSSPTRISITFSRSTSRYSRRRLICFSNHTEELSISKYNRQIRDFCRTGTIDEAMSLVAELDSLGSHPDPLSYVSLIETLANLGRTLEADALFQEVARFDLHGSYSSRFYNALLSGYLRKGQLELAFRVLDHMEAGNVEKDQESFEILLSYYVGAGRLEESWRVVNEMKKRKFQLSSFVYGKIIRIYRDNGMWKKALGIVEEIVEIGLPMDVEIYNSIVDTFGKYGELDESLKVLWKMQKSSDSKPNISTWNSLIRWHCHHGALDVALELFTMMQDQGIYLDPRIFVKLITRLGEKGNWNMISKSFESVECKEHRDTRAIYAALVEIIGQFGSFQDAEELVCKLKSEGVAPSANMFCTLANAYAQQGLCKQTVKVLKMMENEGFEPNLIMLNVLINAFGTAGKHMEALSIYHHIKENGFTPDVVTYSTLMKAFTRAKKYEKNQILREKISKPFCCCDHPEFDLLPEQKITRPRYELAVHLPRLRLRWKSVGICKPL</sequence>
<dbReference type="InterPro" id="IPR050667">
    <property type="entry name" value="PPR-containing_protein"/>
</dbReference>
<evidence type="ECO:0000256" key="3">
    <source>
        <dbReference type="PROSITE-ProRule" id="PRU00708"/>
    </source>
</evidence>
<dbReference type="Proteomes" id="UP000030689">
    <property type="component" value="Unassembled WGS sequence"/>
</dbReference>
<reference evidence="5 6" key="1">
    <citation type="journal article" date="2013" name="Front. Plant Sci.">
        <title>The Reference Genome of the Halophytic Plant Eutrema salsugineum.</title>
        <authorList>
            <person name="Yang R."/>
            <person name="Jarvis D.E."/>
            <person name="Chen H."/>
            <person name="Beilstein M.A."/>
            <person name="Grimwood J."/>
            <person name="Jenkins J."/>
            <person name="Shu S."/>
            <person name="Prochnik S."/>
            <person name="Xin M."/>
            <person name="Ma C."/>
            <person name="Schmutz J."/>
            <person name="Wing R.A."/>
            <person name="Mitchell-Olds T."/>
            <person name="Schumaker K.S."/>
            <person name="Wang X."/>
        </authorList>
    </citation>
    <scope>NUCLEOTIDE SEQUENCE [LARGE SCALE GENOMIC DNA]</scope>
</reference>
<evidence type="ECO:0000259" key="4">
    <source>
        <dbReference type="Pfam" id="PF23276"/>
    </source>
</evidence>
<feature type="repeat" description="PPR" evidence="3">
    <location>
        <begin position="407"/>
        <end position="441"/>
    </location>
</feature>
<dbReference type="SUPFAM" id="SSF48452">
    <property type="entry name" value="TPR-like"/>
    <property type="match status" value="1"/>
</dbReference>
<dbReference type="KEGG" id="eus:EUTSA_v10004016mg"/>
<dbReference type="EMBL" id="KI517748">
    <property type="protein sequence ID" value="ESQ33178.1"/>
    <property type="molecule type" value="Genomic_DNA"/>
</dbReference>
<dbReference type="Gramene" id="ESQ33178">
    <property type="protein sequence ID" value="ESQ33178"/>
    <property type="gene ID" value="EUTSA_v10004016mg"/>
</dbReference>
<name>V4L0D5_EUTSA</name>
<dbReference type="Gene3D" id="1.25.40.10">
    <property type="entry name" value="Tetratricopeptide repeat domain"/>
    <property type="match status" value="5"/>
</dbReference>
<evidence type="ECO:0000313" key="6">
    <source>
        <dbReference type="Proteomes" id="UP000030689"/>
    </source>
</evidence>
<feature type="repeat" description="PPR" evidence="3">
    <location>
        <begin position="267"/>
        <end position="301"/>
    </location>
</feature>